<comment type="caution">
    <text evidence="1">The sequence shown here is derived from an EMBL/GenBank/DDBJ whole genome shotgun (WGS) entry which is preliminary data.</text>
</comment>
<protein>
    <submittedName>
        <fullName evidence="1">Uncharacterized protein</fullName>
    </submittedName>
</protein>
<accession>A0A7C8MN54</accession>
<gene>
    <name evidence="1" type="ORF">BDV95DRAFT_601905</name>
</gene>
<dbReference type="EMBL" id="JAADJZ010000002">
    <property type="protein sequence ID" value="KAF2877522.1"/>
    <property type="molecule type" value="Genomic_DNA"/>
</dbReference>
<keyword evidence="2" id="KW-1185">Reference proteome</keyword>
<dbReference type="AlphaFoldDB" id="A0A7C8MN54"/>
<proteinExistence type="predicted"/>
<evidence type="ECO:0000313" key="2">
    <source>
        <dbReference type="Proteomes" id="UP000481861"/>
    </source>
</evidence>
<organism evidence="1 2">
    <name type="scientific">Massariosphaeria phaeospora</name>
    <dbReference type="NCBI Taxonomy" id="100035"/>
    <lineage>
        <taxon>Eukaryota</taxon>
        <taxon>Fungi</taxon>
        <taxon>Dikarya</taxon>
        <taxon>Ascomycota</taxon>
        <taxon>Pezizomycotina</taxon>
        <taxon>Dothideomycetes</taxon>
        <taxon>Pleosporomycetidae</taxon>
        <taxon>Pleosporales</taxon>
        <taxon>Pleosporales incertae sedis</taxon>
        <taxon>Massariosphaeria</taxon>
    </lineage>
</organism>
<sequence>MLEEDPILEEEIRVGLTALSNLVREMIPSGAKPIPANPDRFNLLARPGYKTCRVCGLPGHECHRVDKAVACRVAMLSLIGFWEDVAAQLAFLYSKSRRFQEAVCANVATYEMRVDGTPLKSGAMEVVVLDRLTRNYLKLVSLYARIRPKALHFMHKADLARYESVTKTLNGFLLDGLTDLFERHVAELEAAAAAAATEALKAHNA</sequence>
<dbReference type="Proteomes" id="UP000481861">
    <property type="component" value="Unassembled WGS sequence"/>
</dbReference>
<name>A0A7C8MN54_9PLEO</name>
<dbReference type="OrthoDB" id="3660784at2759"/>
<reference evidence="1 2" key="1">
    <citation type="submission" date="2020-01" db="EMBL/GenBank/DDBJ databases">
        <authorList>
            <consortium name="DOE Joint Genome Institute"/>
            <person name="Haridas S."/>
            <person name="Albert R."/>
            <person name="Binder M."/>
            <person name="Bloem J."/>
            <person name="Labutti K."/>
            <person name="Salamov A."/>
            <person name="Andreopoulos B."/>
            <person name="Baker S.E."/>
            <person name="Barry K."/>
            <person name="Bills G."/>
            <person name="Bluhm B.H."/>
            <person name="Cannon C."/>
            <person name="Castanera R."/>
            <person name="Culley D.E."/>
            <person name="Daum C."/>
            <person name="Ezra D."/>
            <person name="Gonzalez J.B."/>
            <person name="Henrissat B."/>
            <person name="Kuo A."/>
            <person name="Liang C."/>
            <person name="Lipzen A."/>
            <person name="Lutzoni F."/>
            <person name="Magnuson J."/>
            <person name="Mondo S."/>
            <person name="Nolan M."/>
            <person name="Ohm R."/>
            <person name="Pangilinan J."/>
            <person name="Park H.-J.H."/>
            <person name="Ramirez L."/>
            <person name="Alfaro M."/>
            <person name="Sun H."/>
            <person name="Tritt A."/>
            <person name="Yoshinaga Y."/>
            <person name="Zwiers L.-H.L."/>
            <person name="Turgeon B.G."/>
            <person name="Goodwin S.B."/>
            <person name="Spatafora J.W."/>
            <person name="Crous P.W."/>
            <person name="Grigoriev I.V."/>
        </authorList>
    </citation>
    <scope>NUCLEOTIDE SEQUENCE [LARGE SCALE GENOMIC DNA]</scope>
    <source>
        <strain evidence="1 2">CBS 611.86</strain>
    </source>
</reference>
<evidence type="ECO:0000313" key="1">
    <source>
        <dbReference type="EMBL" id="KAF2877522.1"/>
    </source>
</evidence>